<reference evidence="4" key="1">
    <citation type="submission" date="2020-07" db="EMBL/GenBank/DDBJ databases">
        <title>A new Micromonospora strain with potent antibiotic activity isolated from the microbiome of a mid-Atlantic deep-sea sponge.</title>
        <authorList>
            <person name="Back C.R."/>
            <person name="Stennett H.L."/>
            <person name="Williams S.E."/>
            <person name="Wang L."/>
            <person name="Ojeda Gomez J."/>
            <person name="Abdulle O.M."/>
            <person name="Duffy T."/>
            <person name="Hendry K.R."/>
            <person name="Powell D."/>
            <person name="Stach J.E."/>
            <person name="Essex-Lopresti A.E."/>
            <person name="Willis C.L."/>
            <person name="Curnow P."/>
            <person name="Race P.R."/>
        </authorList>
    </citation>
    <scope>NUCLEOTIDE SEQUENCE [LARGE SCALE GENOMIC DNA]</scope>
    <source>
        <strain evidence="4">28ISP2-46</strain>
    </source>
</reference>
<proteinExistence type="predicted"/>
<dbReference type="Pfam" id="PF00462">
    <property type="entry name" value="Glutaredoxin"/>
    <property type="match status" value="1"/>
</dbReference>
<dbReference type="EMBL" id="CP059322">
    <property type="protein sequence ID" value="QLQ36054.1"/>
    <property type="molecule type" value="Genomic_DNA"/>
</dbReference>
<sequence>MRLRSWWLAGLMLVTGVLVGVTQDGVVPATLGVVGFVVLAVLFSPLAFPRSLSAADARARSARDGRPVVYWRPGCTYCLRLRLRLGRRARRAYWVDIWRDPAGAAAVREVTGGDETVPTVALPDGAVVNPDPAWLRARLTASTGAAGGGRAD</sequence>
<dbReference type="AlphaFoldDB" id="A0A7L6B2C2"/>
<gene>
    <name evidence="3" type="ORF">H1D33_22310</name>
</gene>
<name>A0A7L6B2C2_9ACTN</name>
<feature type="domain" description="Glutaredoxin" evidence="2">
    <location>
        <begin position="68"/>
        <end position="122"/>
    </location>
</feature>
<keyword evidence="1" id="KW-0812">Transmembrane</keyword>
<accession>A0A7L6B2C2</accession>
<evidence type="ECO:0000313" key="4">
    <source>
        <dbReference type="Proteomes" id="UP000510844"/>
    </source>
</evidence>
<evidence type="ECO:0000256" key="1">
    <source>
        <dbReference type="SAM" id="Phobius"/>
    </source>
</evidence>
<protein>
    <submittedName>
        <fullName evidence="3">Glutaredoxin domain-containing protein</fullName>
    </submittedName>
</protein>
<evidence type="ECO:0000259" key="2">
    <source>
        <dbReference type="Pfam" id="PF00462"/>
    </source>
</evidence>
<dbReference type="KEGG" id="mfeu:H1D33_22310"/>
<keyword evidence="4" id="KW-1185">Reference proteome</keyword>
<dbReference type="RefSeq" id="WP_181568574.1">
    <property type="nucleotide sequence ID" value="NZ_CP059322.2"/>
</dbReference>
<dbReference type="SUPFAM" id="SSF52833">
    <property type="entry name" value="Thioredoxin-like"/>
    <property type="match status" value="1"/>
</dbReference>
<keyword evidence="1" id="KW-0472">Membrane</keyword>
<keyword evidence="1" id="KW-1133">Transmembrane helix</keyword>
<dbReference type="InterPro" id="IPR036249">
    <property type="entry name" value="Thioredoxin-like_sf"/>
</dbReference>
<dbReference type="Gene3D" id="3.40.30.10">
    <property type="entry name" value="Glutaredoxin"/>
    <property type="match status" value="1"/>
</dbReference>
<feature type="transmembrane region" description="Helical" evidence="1">
    <location>
        <begin position="29"/>
        <end position="48"/>
    </location>
</feature>
<reference evidence="3 4" key="2">
    <citation type="journal article" date="2021" name="Mar. Drugs">
        <title>A New Micromonospora Strain with Antibiotic Activity Isolated from the Microbiome of a Mid-Atlantic Deep-Sea Sponge.</title>
        <authorList>
            <person name="Back C.R."/>
            <person name="Stennett H.L."/>
            <person name="Williams S.E."/>
            <person name="Wang L."/>
            <person name="Ojeda Gomez J."/>
            <person name="Abdulle O.M."/>
            <person name="Duffy T."/>
            <person name="Neal C."/>
            <person name="Mantell J."/>
            <person name="Jepson M.A."/>
            <person name="Hendry K.R."/>
            <person name="Powell D."/>
            <person name="Stach J.E.M."/>
            <person name="Essex-Lopresti A.E."/>
            <person name="Willis C.L."/>
            <person name="Curnow P."/>
            <person name="Race P.R."/>
        </authorList>
    </citation>
    <scope>NUCLEOTIDE SEQUENCE [LARGE SCALE GENOMIC DNA]</scope>
    <source>
        <strain evidence="3 4">28ISP2-46</strain>
    </source>
</reference>
<evidence type="ECO:0000313" key="3">
    <source>
        <dbReference type="EMBL" id="QLQ36054.1"/>
    </source>
</evidence>
<dbReference type="Proteomes" id="UP000510844">
    <property type="component" value="Chromosome"/>
</dbReference>
<dbReference type="InterPro" id="IPR002109">
    <property type="entry name" value="Glutaredoxin"/>
</dbReference>
<organism evidence="3 4">
    <name type="scientific">Micromonospora robiginosa</name>
    <dbReference type="NCBI Taxonomy" id="2749844"/>
    <lineage>
        <taxon>Bacteria</taxon>
        <taxon>Bacillati</taxon>
        <taxon>Actinomycetota</taxon>
        <taxon>Actinomycetes</taxon>
        <taxon>Micromonosporales</taxon>
        <taxon>Micromonosporaceae</taxon>
        <taxon>Micromonospora</taxon>
    </lineage>
</organism>